<keyword evidence="8 10" id="KW-0675">Receptor</keyword>
<evidence type="ECO:0000256" key="1">
    <source>
        <dbReference type="ARBA" id="ARBA00004651"/>
    </source>
</evidence>
<keyword evidence="6 10" id="KW-0297">G-protein coupled receptor</keyword>
<dbReference type="InterPro" id="IPR017452">
    <property type="entry name" value="GPCR_Rhodpsn_7TM"/>
</dbReference>
<dbReference type="PROSITE" id="PS00237">
    <property type="entry name" value="G_PROTEIN_RECEP_F1_1"/>
    <property type="match status" value="1"/>
</dbReference>
<feature type="transmembrane region" description="Helical" evidence="12">
    <location>
        <begin position="185"/>
        <end position="208"/>
    </location>
</feature>
<feature type="transmembrane region" description="Helical" evidence="12">
    <location>
        <begin position="69"/>
        <end position="93"/>
    </location>
</feature>
<evidence type="ECO:0000256" key="4">
    <source>
        <dbReference type="ARBA" id="ARBA00022692"/>
    </source>
</evidence>
<keyword evidence="5 12" id="KW-1133">Transmembrane helix</keyword>
<feature type="transmembrane region" description="Helical" evidence="12">
    <location>
        <begin position="137"/>
        <end position="164"/>
    </location>
</feature>
<dbReference type="SMART" id="SM01381">
    <property type="entry name" value="7TM_GPCR_Srsx"/>
    <property type="match status" value="1"/>
</dbReference>
<dbReference type="Pfam" id="PF00001">
    <property type="entry name" value="7tm_1"/>
    <property type="match status" value="1"/>
</dbReference>
<evidence type="ECO:0000256" key="11">
    <source>
        <dbReference type="SAM" id="MobiDB-lite"/>
    </source>
</evidence>
<proteinExistence type="inferred from homology"/>
<accession>A0AAD9K0R2</accession>
<dbReference type="InterPro" id="IPR000276">
    <property type="entry name" value="GPCR_Rhodpsn"/>
</dbReference>
<dbReference type="SUPFAM" id="SSF81321">
    <property type="entry name" value="Family A G protein-coupled receptor-like"/>
    <property type="match status" value="1"/>
</dbReference>
<dbReference type="PRINTS" id="PR01012">
    <property type="entry name" value="NRPEPTIDEYR"/>
</dbReference>
<feature type="domain" description="G-protein coupled receptors family 1 profile" evidence="13">
    <location>
        <begin position="85"/>
        <end position="364"/>
    </location>
</feature>
<evidence type="ECO:0000313" key="14">
    <source>
        <dbReference type="EMBL" id="KAK2162829.1"/>
    </source>
</evidence>
<dbReference type="GO" id="GO:0043410">
    <property type="term" value="P:positive regulation of MAPK cascade"/>
    <property type="evidence" value="ECO:0007669"/>
    <property type="project" value="TreeGrafter"/>
</dbReference>
<dbReference type="AlphaFoldDB" id="A0AAD9K0R2"/>
<dbReference type="InterPro" id="IPR000611">
    <property type="entry name" value="NPY_rcpt"/>
</dbReference>
<evidence type="ECO:0000256" key="5">
    <source>
        <dbReference type="ARBA" id="ARBA00022989"/>
    </source>
</evidence>
<evidence type="ECO:0000259" key="13">
    <source>
        <dbReference type="PROSITE" id="PS50262"/>
    </source>
</evidence>
<dbReference type="PANTHER" id="PTHR24248">
    <property type="entry name" value="ADRENERGIC RECEPTOR-RELATED G-PROTEIN COUPLED RECEPTOR"/>
    <property type="match status" value="1"/>
</dbReference>
<dbReference type="Gene3D" id="1.20.1070.10">
    <property type="entry name" value="Rhodopsin 7-helix transmembrane proteins"/>
    <property type="match status" value="1"/>
</dbReference>
<protein>
    <recommendedName>
        <fullName evidence="13">G-protein coupled receptors family 1 profile domain-containing protein</fullName>
    </recommendedName>
</protein>
<evidence type="ECO:0000256" key="6">
    <source>
        <dbReference type="ARBA" id="ARBA00023040"/>
    </source>
</evidence>
<keyword evidence="15" id="KW-1185">Reference proteome</keyword>
<reference evidence="14" key="1">
    <citation type="journal article" date="2023" name="Mol. Biol. Evol.">
        <title>Third-Generation Sequencing Reveals the Adaptive Role of the Epigenome in Three Deep-Sea Polychaetes.</title>
        <authorList>
            <person name="Perez M."/>
            <person name="Aroh O."/>
            <person name="Sun Y."/>
            <person name="Lan Y."/>
            <person name="Juniper S.K."/>
            <person name="Young C.R."/>
            <person name="Angers B."/>
            <person name="Qian P.Y."/>
        </authorList>
    </citation>
    <scope>NUCLEOTIDE SEQUENCE</scope>
    <source>
        <strain evidence="14">P08H-3</strain>
    </source>
</reference>
<evidence type="ECO:0000256" key="2">
    <source>
        <dbReference type="ARBA" id="ARBA00010663"/>
    </source>
</evidence>
<evidence type="ECO:0000313" key="15">
    <source>
        <dbReference type="Proteomes" id="UP001208570"/>
    </source>
</evidence>
<dbReference type="GO" id="GO:0005886">
    <property type="term" value="C:plasma membrane"/>
    <property type="evidence" value="ECO:0007669"/>
    <property type="project" value="UniProtKB-SubCell"/>
</dbReference>
<dbReference type="EMBL" id="JAODUP010000091">
    <property type="protein sequence ID" value="KAK2162829.1"/>
    <property type="molecule type" value="Genomic_DNA"/>
</dbReference>
<feature type="region of interest" description="Disordered" evidence="11">
    <location>
        <begin position="1"/>
        <end position="23"/>
    </location>
</feature>
<keyword evidence="4 10" id="KW-0812">Transmembrane</keyword>
<dbReference type="Proteomes" id="UP001208570">
    <property type="component" value="Unassembled WGS sequence"/>
</dbReference>
<organism evidence="14 15">
    <name type="scientific">Paralvinella palmiformis</name>
    <dbReference type="NCBI Taxonomy" id="53620"/>
    <lineage>
        <taxon>Eukaryota</taxon>
        <taxon>Metazoa</taxon>
        <taxon>Spiralia</taxon>
        <taxon>Lophotrochozoa</taxon>
        <taxon>Annelida</taxon>
        <taxon>Polychaeta</taxon>
        <taxon>Sedentaria</taxon>
        <taxon>Canalipalpata</taxon>
        <taxon>Terebellida</taxon>
        <taxon>Terebelliformia</taxon>
        <taxon>Alvinellidae</taxon>
        <taxon>Paralvinella</taxon>
    </lineage>
</organism>
<dbReference type="PANTHER" id="PTHR24248:SF66">
    <property type="entry name" value="OCTOPAMINE RECEPTOR BETA-3R"/>
    <property type="match status" value="1"/>
</dbReference>
<evidence type="ECO:0000256" key="9">
    <source>
        <dbReference type="ARBA" id="ARBA00023224"/>
    </source>
</evidence>
<comment type="similarity">
    <text evidence="2 10">Belongs to the G-protein coupled receptor 1 family.</text>
</comment>
<dbReference type="GO" id="GO:0071880">
    <property type="term" value="P:adenylate cyclase-activating adrenergic receptor signaling pathway"/>
    <property type="evidence" value="ECO:0007669"/>
    <property type="project" value="TreeGrafter"/>
</dbReference>
<comment type="subcellular location">
    <subcellularLocation>
        <location evidence="1">Cell membrane</location>
        <topology evidence="1">Multi-pass membrane protein</topology>
    </subcellularLocation>
</comment>
<gene>
    <name evidence="14" type="ORF">LSH36_91g09022</name>
</gene>
<keyword evidence="7 12" id="KW-0472">Membrane</keyword>
<sequence length="478" mass="52791">MADAETDLDPASGGPGMTATVLPPYGDDEQRRASVSAAAAGAAFTWHDVVTATDAGTATPLSHHIGYELLFGSLLSLIIVVTLLGNGLVVTAVASFRRLRSVTNYFVVSLAVADITVAILVMPYALVYDISEEWRYGWVFCYFFISCDVTCCTASILHLCVIALDRYLAITQPFSYHRKMSKRRALIMIASVWICSSAISFVPIYLGWFADHTKMHELYVDSPKCGLYVNKVYAVISSSTSFYIPLLVMIFAYVKIFRIARKQAAEIRRLENSITPDHLLINNGTPSGDPSLDRVRKRSRKVQKDSKAIKTLGTLVGLFCICWLPFFLMYLIVPFCSACAVPHGVVAAITWLGYVNSCINPCVYAYLNRDFRIAFKRILSCGGRCRPGRRGGGRTGSYRRAGRCDLHPDYACHCQMTLAARRHSSTSSEGRTPSLLSRDRVIEAHPPRTNGFKGSRGHNVHHAIAHESPLTEVPDQAT</sequence>
<dbReference type="PRINTS" id="PR00237">
    <property type="entry name" value="GPCRRHODOPSN"/>
</dbReference>
<evidence type="ECO:0000256" key="8">
    <source>
        <dbReference type="ARBA" id="ARBA00023170"/>
    </source>
</evidence>
<evidence type="ECO:0000256" key="7">
    <source>
        <dbReference type="ARBA" id="ARBA00023136"/>
    </source>
</evidence>
<keyword evidence="9 10" id="KW-0807">Transducer</keyword>
<keyword evidence="3" id="KW-1003">Cell membrane</keyword>
<name>A0AAD9K0R2_9ANNE</name>
<dbReference type="PROSITE" id="PS50262">
    <property type="entry name" value="G_PROTEIN_RECEP_F1_2"/>
    <property type="match status" value="1"/>
</dbReference>
<evidence type="ECO:0000256" key="12">
    <source>
        <dbReference type="SAM" id="Phobius"/>
    </source>
</evidence>
<feature type="transmembrane region" description="Helical" evidence="12">
    <location>
        <begin position="105"/>
        <end position="125"/>
    </location>
</feature>
<evidence type="ECO:0000256" key="3">
    <source>
        <dbReference type="ARBA" id="ARBA00022475"/>
    </source>
</evidence>
<evidence type="ECO:0000256" key="10">
    <source>
        <dbReference type="RuleBase" id="RU000688"/>
    </source>
</evidence>
<dbReference type="GO" id="GO:0004983">
    <property type="term" value="F:neuropeptide Y receptor activity"/>
    <property type="evidence" value="ECO:0007669"/>
    <property type="project" value="InterPro"/>
</dbReference>
<comment type="caution">
    <text evidence="14">The sequence shown here is derived from an EMBL/GenBank/DDBJ whole genome shotgun (WGS) entry which is preliminary data.</text>
</comment>
<dbReference type="CDD" id="cd14967">
    <property type="entry name" value="7tmA_amine_R-like"/>
    <property type="match status" value="1"/>
</dbReference>
<feature type="transmembrane region" description="Helical" evidence="12">
    <location>
        <begin position="308"/>
        <end position="333"/>
    </location>
</feature>
<feature type="transmembrane region" description="Helical" evidence="12">
    <location>
        <begin position="232"/>
        <end position="254"/>
    </location>
</feature>
<feature type="transmembrane region" description="Helical" evidence="12">
    <location>
        <begin position="345"/>
        <end position="367"/>
    </location>
</feature>